<dbReference type="InterPro" id="IPR008913">
    <property type="entry name" value="Znf_CHY"/>
</dbReference>
<evidence type="ECO:0000259" key="7">
    <source>
        <dbReference type="PROSITE" id="PS51266"/>
    </source>
</evidence>
<dbReference type="Proteomes" id="UP000244005">
    <property type="component" value="Unassembled WGS sequence"/>
</dbReference>
<sequence length="1377" mass="154258">MASSVVIYHPSHTAMPQIGVQGTSRGSSSPLVEFLFFHKAIRAELARLHEDALAVEQGSETEIRALLDRYHFLRAIYKHHSRAEDEVIFPALDLRVKNVANAYSLEHQTESHLFDQMFLLLTAALKEKGSAPMELRRELICCTEAIQTTLCQHLSKEEEQVFPLLMLHFNFQEQADLVWQFLCSIPVNLMEKFLPWLASSLTQEERQEMTACLEEIVPAEQLLQQVVFAWLEGGGSEDAAKGGELVTLVSANVNLPSPNDIVLHGPLNRAVLIDEQTSQGTTGSENIPRVPLGTTEHTSHLGLGVPNQSLHTGTGLPEQSRLQHEMPDIFGEKSDRKLCEPDIGLELNRLQQARPVVRAPINELYYWHNAIRKELKEFAEETRRIQVAGNLFPAELSSFVERLQFLAEVCIFHSAAEDKVLFPAVNRKVKRELLCGADHAREERQIDDVRRLVEGLQTVGDTSPVPPQLYVKLCAQAELMVKSISKHLKDEEKEVLPLARKHFSVEEQRTLLYQSLRVMPLKLLERVLPWLVGVLSEDEAKDMFQNMRLAAPHTDKALVTLFTGWACKGHPRKLSSSGPFRCISSRECPGMSLKPREKVDRRKISSSGKQVMDESLDDPHVRPLKRLRGTKEEEAASCRLDTDSVRGNQGCSGTSCCVPGLGCSGIGSKSSGSSLRSITVGSSSPLMSGSMGSGLFGWGSSGAGSGSDSAPKPIDHIFQFHKAIRKDLEYLDIESARLADCTEEFLRHFSGRFQFLWGLYRAHSNAEDDIVFPALEAKEALHNVSHSYTIDHKQEEQLLKDISDVLAELSLLHSSGHTHVDGLSQREGDPGNDLAAKEEIARRQRDLAGKLQRMCKSVRVSLDQHVSREELELWPLFGVHFTVEEQDKLVGQIIGTTGAEVLQAMLPWVNTALTEQEKNTMMDTWRQATRNTMFDQWLSAWWKDTPHEKNPQPKTDLEGRDVPPSGSNESLQIVADYLAHGASNSQDVTMEEVPVETSGSQDSQAHSDSLSERTHIAGNEEIAEAGSAGVGTSSSSQEVTVDHQESKRNLVGDGSETFKPGWRDIFRMNQKELEAAIRKVSSDTSLDPRRKAYLIQNLMTSRWIVAQQQIPNHPDGQAGDEFKDPGQCISYNNEAKGIYGCEHYKRNCKIKAACCDLLYTCRFCHDKVSDHSMNRHATKEMMCMQCLQVQPVAGKCANPSCNGYIMARYYCHICKFFDNDDRNIYHCPFCNLCRVGKGLGKDFFHCMKCNVCMHMSLSVHKCLEKGMESNCPICHDFLFTSSSPVKALPCGHFMHSACFKAYTCSNYTCPICCKSVGDMAVYFGMLDALLAAEQLPDEYHDRRQDILCNDCEKRGTAPFHWLYHKCEDCGSYNTRTI</sequence>
<evidence type="ECO:0000256" key="4">
    <source>
        <dbReference type="PROSITE-ProRule" id="PRU00601"/>
    </source>
</evidence>
<feature type="region of interest" description="Disordered" evidence="5">
    <location>
        <begin position="596"/>
        <end position="616"/>
    </location>
</feature>
<dbReference type="Gramene" id="Mp2g05690.1">
    <property type="protein sequence ID" value="Mp2g05690.1.cds"/>
    <property type="gene ID" value="Mp2g05690"/>
</dbReference>
<feature type="compositionally biased region" description="Basic and acidic residues" evidence="5">
    <location>
        <begin position="944"/>
        <end position="961"/>
    </location>
</feature>
<evidence type="ECO:0000313" key="9">
    <source>
        <dbReference type="EMBL" id="PTQ44143.1"/>
    </source>
</evidence>
<keyword evidence="2 4" id="KW-0863">Zinc-finger</keyword>
<dbReference type="GO" id="GO:0006879">
    <property type="term" value="P:intracellular iron ion homeostasis"/>
    <property type="evidence" value="ECO:0007669"/>
    <property type="project" value="UniProtKB-ARBA"/>
</dbReference>
<dbReference type="PROSITE" id="PS50089">
    <property type="entry name" value="ZF_RING_2"/>
    <property type="match status" value="1"/>
</dbReference>
<evidence type="ECO:0008006" key="11">
    <source>
        <dbReference type="Google" id="ProtNLM"/>
    </source>
</evidence>
<evidence type="ECO:0000256" key="1">
    <source>
        <dbReference type="ARBA" id="ARBA00022723"/>
    </source>
</evidence>
<dbReference type="EMBL" id="KZ772693">
    <property type="protein sequence ID" value="PTQ44143.1"/>
    <property type="molecule type" value="Genomic_DNA"/>
</dbReference>
<organism evidence="9 10">
    <name type="scientific">Marchantia polymorpha</name>
    <name type="common">Common liverwort</name>
    <name type="synonym">Marchantia aquatica</name>
    <dbReference type="NCBI Taxonomy" id="3197"/>
    <lineage>
        <taxon>Eukaryota</taxon>
        <taxon>Viridiplantae</taxon>
        <taxon>Streptophyta</taxon>
        <taxon>Embryophyta</taxon>
        <taxon>Marchantiophyta</taxon>
        <taxon>Marchantiopsida</taxon>
        <taxon>Marchantiidae</taxon>
        <taxon>Marchantiales</taxon>
        <taxon>Marchantiaceae</taxon>
        <taxon>Marchantia</taxon>
    </lineage>
</organism>
<feature type="domain" description="CTCHY-type" evidence="8">
    <location>
        <begin position="1206"/>
        <end position="1270"/>
    </location>
</feature>
<dbReference type="SUPFAM" id="SSF161219">
    <property type="entry name" value="CHY zinc finger-like"/>
    <property type="match status" value="1"/>
</dbReference>
<accession>A0A2R6XDG4</accession>
<dbReference type="Gene3D" id="2.20.28.10">
    <property type="match status" value="1"/>
</dbReference>
<dbReference type="Gene3D" id="1.20.120.520">
    <property type="entry name" value="nmb1532 protein domain like"/>
    <property type="match status" value="3"/>
</dbReference>
<dbReference type="GO" id="GO:0008270">
    <property type="term" value="F:zinc ion binding"/>
    <property type="evidence" value="ECO:0007669"/>
    <property type="project" value="UniProtKB-KW"/>
</dbReference>
<dbReference type="Gene3D" id="3.30.40.10">
    <property type="entry name" value="Zinc/RING finger domain, C3HC4 (zinc finger)"/>
    <property type="match status" value="1"/>
</dbReference>
<evidence type="ECO:0000256" key="2">
    <source>
        <dbReference type="ARBA" id="ARBA00022771"/>
    </source>
</evidence>
<dbReference type="GO" id="GO:0005634">
    <property type="term" value="C:nucleus"/>
    <property type="evidence" value="ECO:0000318"/>
    <property type="project" value="GO_Central"/>
</dbReference>
<dbReference type="PANTHER" id="PTHR21319">
    <property type="entry name" value="RING FINGER AND CHY ZINC FINGER DOMAIN-CONTAINING PROTEIN 1"/>
    <property type="match status" value="1"/>
</dbReference>
<dbReference type="InterPro" id="IPR037275">
    <property type="entry name" value="Znf_CTCHY_sf"/>
</dbReference>
<dbReference type="PROSITE" id="PS51266">
    <property type="entry name" value="ZF_CHY"/>
    <property type="match status" value="1"/>
</dbReference>
<dbReference type="GO" id="GO:0006511">
    <property type="term" value="P:ubiquitin-dependent protein catabolic process"/>
    <property type="evidence" value="ECO:0000318"/>
    <property type="project" value="GO_Central"/>
</dbReference>
<dbReference type="SUPFAM" id="SSF57850">
    <property type="entry name" value="RING/U-box"/>
    <property type="match status" value="1"/>
</dbReference>
<dbReference type="OMA" id="EWWEGSP"/>
<keyword evidence="3" id="KW-0862">Zinc</keyword>
<dbReference type="Pfam" id="PF01814">
    <property type="entry name" value="Hemerythrin"/>
    <property type="match status" value="3"/>
</dbReference>
<feature type="region of interest" description="Disordered" evidence="5">
    <location>
        <begin position="990"/>
        <end position="1012"/>
    </location>
</feature>
<dbReference type="InterPro" id="IPR039512">
    <property type="entry name" value="RCHY1_zinc-ribbon"/>
</dbReference>
<keyword evidence="10" id="KW-1185">Reference proteome</keyword>
<feature type="region of interest" description="Disordered" evidence="5">
    <location>
        <begin position="1025"/>
        <end position="1055"/>
    </location>
</feature>
<dbReference type="Pfam" id="PF05495">
    <property type="entry name" value="zf-CHY"/>
    <property type="match status" value="1"/>
</dbReference>
<feature type="compositionally biased region" description="Low complexity" evidence="5">
    <location>
        <begin position="1025"/>
        <end position="1036"/>
    </location>
</feature>
<dbReference type="InterPro" id="IPR017921">
    <property type="entry name" value="Znf_CTCHY"/>
</dbReference>
<dbReference type="InterPro" id="IPR001841">
    <property type="entry name" value="Znf_RING"/>
</dbReference>
<gene>
    <name evidence="9" type="ORF">MARPO_0021s0025</name>
</gene>
<feature type="domain" description="RING-type" evidence="6">
    <location>
        <begin position="1271"/>
        <end position="1312"/>
    </location>
</feature>
<dbReference type="OrthoDB" id="411372at2759"/>
<evidence type="ECO:0000259" key="8">
    <source>
        <dbReference type="PROSITE" id="PS51270"/>
    </source>
</evidence>
<dbReference type="InterPro" id="IPR012312">
    <property type="entry name" value="Hemerythrin-like"/>
</dbReference>
<evidence type="ECO:0000313" key="10">
    <source>
        <dbReference type="Proteomes" id="UP000244005"/>
    </source>
</evidence>
<evidence type="ECO:0000259" key="6">
    <source>
        <dbReference type="PROSITE" id="PS50089"/>
    </source>
</evidence>
<dbReference type="CDD" id="cd16464">
    <property type="entry name" value="RING-H2_Pirh2-like"/>
    <property type="match status" value="1"/>
</dbReference>
<dbReference type="SMART" id="SM00184">
    <property type="entry name" value="RING"/>
    <property type="match status" value="1"/>
</dbReference>
<name>A0A2R6XDG4_MARPO</name>
<proteinExistence type="predicted"/>
<evidence type="ECO:0000256" key="5">
    <source>
        <dbReference type="SAM" id="MobiDB-lite"/>
    </source>
</evidence>
<dbReference type="Pfam" id="PF14599">
    <property type="entry name" value="zinc_ribbon_6"/>
    <property type="match status" value="1"/>
</dbReference>
<protein>
    <recommendedName>
        <fullName evidence="11">Zinc finger protein BRUTUS-like</fullName>
    </recommendedName>
</protein>
<keyword evidence="1" id="KW-0479">Metal-binding</keyword>
<dbReference type="InterPro" id="IPR037274">
    <property type="entry name" value="Znf_CHY_sf"/>
</dbReference>
<dbReference type="Pfam" id="PF13639">
    <property type="entry name" value="zf-RING_2"/>
    <property type="match status" value="1"/>
</dbReference>
<feature type="compositionally biased region" description="Basic and acidic residues" evidence="5">
    <location>
        <begin position="1040"/>
        <end position="1050"/>
    </location>
</feature>
<dbReference type="FunFam" id="3.30.40.10:FF:000208">
    <property type="entry name" value="Zinc finger protein-related isoform 1"/>
    <property type="match status" value="1"/>
</dbReference>
<dbReference type="CDD" id="cd12108">
    <property type="entry name" value="Hr-like"/>
    <property type="match status" value="3"/>
</dbReference>
<dbReference type="SUPFAM" id="SSF161245">
    <property type="entry name" value="Zinc hairpin stack"/>
    <property type="match status" value="1"/>
</dbReference>
<dbReference type="PROSITE" id="PS51270">
    <property type="entry name" value="ZF_CTCHY"/>
    <property type="match status" value="1"/>
</dbReference>
<feature type="domain" description="CHY-type" evidence="7">
    <location>
        <begin position="1134"/>
        <end position="1203"/>
    </location>
</feature>
<reference evidence="10" key="1">
    <citation type="journal article" date="2017" name="Cell">
        <title>Insights into land plant evolution garnered from the Marchantia polymorpha genome.</title>
        <authorList>
            <person name="Bowman J.L."/>
            <person name="Kohchi T."/>
            <person name="Yamato K.T."/>
            <person name="Jenkins J."/>
            <person name="Shu S."/>
            <person name="Ishizaki K."/>
            <person name="Yamaoka S."/>
            <person name="Nishihama R."/>
            <person name="Nakamura Y."/>
            <person name="Berger F."/>
            <person name="Adam C."/>
            <person name="Aki S.S."/>
            <person name="Althoff F."/>
            <person name="Araki T."/>
            <person name="Arteaga-Vazquez M.A."/>
            <person name="Balasubrmanian S."/>
            <person name="Barry K."/>
            <person name="Bauer D."/>
            <person name="Boehm C.R."/>
            <person name="Briginshaw L."/>
            <person name="Caballero-Perez J."/>
            <person name="Catarino B."/>
            <person name="Chen F."/>
            <person name="Chiyoda S."/>
            <person name="Chovatia M."/>
            <person name="Davies K.M."/>
            <person name="Delmans M."/>
            <person name="Demura T."/>
            <person name="Dierschke T."/>
            <person name="Dolan L."/>
            <person name="Dorantes-Acosta A.E."/>
            <person name="Eklund D.M."/>
            <person name="Florent S.N."/>
            <person name="Flores-Sandoval E."/>
            <person name="Fujiyama A."/>
            <person name="Fukuzawa H."/>
            <person name="Galik B."/>
            <person name="Grimanelli D."/>
            <person name="Grimwood J."/>
            <person name="Grossniklaus U."/>
            <person name="Hamada T."/>
            <person name="Haseloff J."/>
            <person name="Hetherington A.J."/>
            <person name="Higo A."/>
            <person name="Hirakawa Y."/>
            <person name="Hundley H.N."/>
            <person name="Ikeda Y."/>
            <person name="Inoue K."/>
            <person name="Inoue S.I."/>
            <person name="Ishida S."/>
            <person name="Jia Q."/>
            <person name="Kakita M."/>
            <person name="Kanazawa T."/>
            <person name="Kawai Y."/>
            <person name="Kawashima T."/>
            <person name="Kennedy M."/>
            <person name="Kinose K."/>
            <person name="Kinoshita T."/>
            <person name="Kohara Y."/>
            <person name="Koide E."/>
            <person name="Komatsu K."/>
            <person name="Kopischke S."/>
            <person name="Kubo M."/>
            <person name="Kyozuka J."/>
            <person name="Lagercrantz U."/>
            <person name="Lin S.S."/>
            <person name="Lindquist E."/>
            <person name="Lipzen A.M."/>
            <person name="Lu C.W."/>
            <person name="De Luna E."/>
            <person name="Martienssen R.A."/>
            <person name="Minamino N."/>
            <person name="Mizutani M."/>
            <person name="Mizutani M."/>
            <person name="Mochizuki N."/>
            <person name="Monte I."/>
            <person name="Mosher R."/>
            <person name="Nagasaki H."/>
            <person name="Nakagami H."/>
            <person name="Naramoto S."/>
            <person name="Nishitani K."/>
            <person name="Ohtani M."/>
            <person name="Okamoto T."/>
            <person name="Okumura M."/>
            <person name="Phillips J."/>
            <person name="Pollak B."/>
            <person name="Reinders A."/>
            <person name="Rovekamp M."/>
            <person name="Sano R."/>
            <person name="Sawa S."/>
            <person name="Schmid M.W."/>
            <person name="Shirakawa M."/>
            <person name="Solano R."/>
            <person name="Spunde A."/>
            <person name="Suetsugu N."/>
            <person name="Sugano S."/>
            <person name="Sugiyama A."/>
            <person name="Sun R."/>
            <person name="Suzuki Y."/>
            <person name="Takenaka M."/>
            <person name="Takezawa D."/>
            <person name="Tomogane H."/>
            <person name="Tsuzuki M."/>
            <person name="Ueda T."/>
            <person name="Umeda M."/>
            <person name="Ward J.M."/>
            <person name="Watanabe Y."/>
            <person name="Yazaki K."/>
            <person name="Yokoyama R."/>
            <person name="Yoshitake Y."/>
            <person name="Yotsui I."/>
            <person name="Zachgo S."/>
            <person name="Schmutz J."/>
        </authorList>
    </citation>
    <scope>NUCLEOTIDE SEQUENCE [LARGE SCALE GENOMIC DNA]</scope>
    <source>
        <strain evidence="10">Tak-1</strain>
    </source>
</reference>
<dbReference type="GO" id="GO:0016567">
    <property type="term" value="P:protein ubiquitination"/>
    <property type="evidence" value="ECO:0000318"/>
    <property type="project" value="GO_Central"/>
</dbReference>
<dbReference type="GO" id="GO:0061630">
    <property type="term" value="F:ubiquitin protein ligase activity"/>
    <property type="evidence" value="ECO:0000318"/>
    <property type="project" value="GO_Central"/>
</dbReference>
<evidence type="ECO:0000256" key="3">
    <source>
        <dbReference type="ARBA" id="ARBA00022833"/>
    </source>
</evidence>
<dbReference type="PANTHER" id="PTHR21319:SF0">
    <property type="entry name" value="AND RING FINGER DOMAIN PROTEIN, PUTATIVE (AFU_ORTHOLOGUE AFUA_1G08900)-RELATED"/>
    <property type="match status" value="1"/>
</dbReference>
<feature type="compositionally biased region" description="Polar residues" evidence="5">
    <location>
        <begin position="997"/>
        <end position="1008"/>
    </location>
</feature>
<feature type="region of interest" description="Disordered" evidence="5">
    <location>
        <begin position="944"/>
        <end position="968"/>
    </location>
</feature>
<dbReference type="InterPro" id="IPR013083">
    <property type="entry name" value="Znf_RING/FYVE/PHD"/>
</dbReference>